<feature type="region of interest" description="Disordered" evidence="1">
    <location>
        <begin position="73"/>
        <end position="171"/>
    </location>
</feature>
<feature type="compositionally biased region" description="Low complexity" evidence="1">
    <location>
        <begin position="143"/>
        <end position="154"/>
    </location>
</feature>
<feature type="compositionally biased region" description="Acidic residues" evidence="1">
    <location>
        <begin position="87"/>
        <end position="100"/>
    </location>
</feature>
<evidence type="ECO:0000313" key="3">
    <source>
        <dbReference type="Proteomes" id="UP000737171"/>
    </source>
</evidence>
<dbReference type="Proteomes" id="UP000737171">
    <property type="component" value="Unassembled WGS sequence"/>
</dbReference>
<dbReference type="RefSeq" id="WP_173124196.1">
    <property type="nucleotide sequence ID" value="NZ_JABRWJ010000004.1"/>
</dbReference>
<protein>
    <recommendedName>
        <fullName evidence="4">Translation initiation factor IF-2</fullName>
    </recommendedName>
</protein>
<proteinExistence type="predicted"/>
<feature type="region of interest" description="Disordered" evidence="1">
    <location>
        <begin position="1"/>
        <end position="32"/>
    </location>
</feature>
<name>A0ABX2EIT5_9BURK</name>
<organism evidence="2 3">
    <name type="scientific">Pseudaquabacterium terrae</name>
    <dbReference type="NCBI Taxonomy" id="2732868"/>
    <lineage>
        <taxon>Bacteria</taxon>
        <taxon>Pseudomonadati</taxon>
        <taxon>Pseudomonadota</taxon>
        <taxon>Betaproteobacteria</taxon>
        <taxon>Burkholderiales</taxon>
        <taxon>Sphaerotilaceae</taxon>
        <taxon>Pseudaquabacterium</taxon>
    </lineage>
</organism>
<sequence length="274" mass="27293">MLDPTSPLPRAGAAPLRDNTGGADPAPSPDATVTRAVVAQVTQSPLPRGSARHAGTEIWSAVTQSVRTLAAVEAADHSSASEQVDSAGDDAPGDADEVDAEAARRLREAQRRRAAESEEARDADEPSAPKLEKPHVPKPLKPLVPAAKPFVPADAKPDPAPARRKRPAPAGPVVAATVVHVVRVGRPGSRSGHGSVLLRTIFAAVLLAGLAAIVLPGSPGAGQGTGPGTAEGTGHGTGQGTGQAKGQGTGQAAKGAAAQDSAGCRPAAGNCAKH</sequence>
<feature type="compositionally biased region" description="Low complexity" evidence="1">
    <location>
        <begin position="250"/>
        <end position="263"/>
    </location>
</feature>
<comment type="caution">
    <text evidence="2">The sequence shown here is derived from an EMBL/GenBank/DDBJ whole genome shotgun (WGS) entry which is preliminary data.</text>
</comment>
<reference evidence="2 3" key="1">
    <citation type="submission" date="2020-05" db="EMBL/GenBank/DDBJ databases">
        <title>Aquincola sp. isolate from soil.</title>
        <authorList>
            <person name="Han J."/>
            <person name="Kim D.-U."/>
        </authorList>
    </citation>
    <scope>NUCLEOTIDE SEQUENCE [LARGE SCALE GENOMIC DNA]</scope>
    <source>
        <strain evidence="2 3">S2</strain>
    </source>
</reference>
<feature type="compositionally biased region" description="Gly residues" evidence="1">
    <location>
        <begin position="222"/>
        <end position="249"/>
    </location>
</feature>
<evidence type="ECO:0000256" key="1">
    <source>
        <dbReference type="SAM" id="MobiDB-lite"/>
    </source>
</evidence>
<gene>
    <name evidence="2" type="ORF">HLB44_15995</name>
</gene>
<feature type="compositionally biased region" description="Basic and acidic residues" evidence="1">
    <location>
        <begin position="101"/>
        <end position="124"/>
    </location>
</feature>
<keyword evidence="3" id="KW-1185">Reference proteome</keyword>
<accession>A0ABX2EIT5</accession>
<feature type="region of interest" description="Disordered" evidence="1">
    <location>
        <begin position="222"/>
        <end position="274"/>
    </location>
</feature>
<dbReference type="EMBL" id="JABRWJ010000004">
    <property type="protein sequence ID" value="NRF68497.1"/>
    <property type="molecule type" value="Genomic_DNA"/>
</dbReference>
<evidence type="ECO:0008006" key="4">
    <source>
        <dbReference type="Google" id="ProtNLM"/>
    </source>
</evidence>
<evidence type="ECO:0000313" key="2">
    <source>
        <dbReference type="EMBL" id="NRF68497.1"/>
    </source>
</evidence>